<dbReference type="InterPro" id="IPR027417">
    <property type="entry name" value="P-loop_NTPase"/>
</dbReference>
<organism evidence="17 18">
    <name type="scientific">Evansella cellulosilytica (strain ATCC 21833 / DSM 2522 / FERM P-1141 / JCM 9156 / N-4)</name>
    <name type="common">Bacillus cellulosilyticus</name>
    <dbReference type="NCBI Taxonomy" id="649639"/>
    <lineage>
        <taxon>Bacteria</taxon>
        <taxon>Bacillati</taxon>
        <taxon>Bacillota</taxon>
        <taxon>Bacilli</taxon>
        <taxon>Bacillales</taxon>
        <taxon>Bacillaceae</taxon>
        <taxon>Evansella</taxon>
    </lineage>
</organism>
<protein>
    <recommendedName>
        <fullName evidence="6 14">Pantothenate kinase</fullName>
        <ecNumber evidence="5 14">2.7.1.33</ecNumber>
    </recommendedName>
    <alternativeName>
        <fullName evidence="13 14">Pantothenic acid kinase</fullName>
    </alternativeName>
</protein>
<feature type="binding site" evidence="14">
    <location>
        <begin position="92"/>
        <end position="99"/>
    </location>
    <ligand>
        <name>ATP</name>
        <dbReference type="ChEBI" id="CHEBI:30616"/>
    </ligand>
</feature>
<dbReference type="NCBIfam" id="TIGR00554">
    <property type="entry name" value="panK_bact"/>
    <property type="match status" value="1"/>
</dbReference>
<keyword evidence="18" id="KW-1185">Reference proteome</keyword>
<evidence type="ECO:0000256" key="6">
    <source>
        <dbReference type="ARBA" id="ARBA00015080"/>
    </source>
</evidence>
<dbReference type="EMBL" id="CP002394">
    <property type="protein sequence ID" value="ADU32394.1"/>
    <property type="molecule type" value="Genomic_DNA"/>
</dbReference>
<keyword evidence="7 14" id="KW-0963">Cytoplasm</keyword>
<dbReference type="InterPro" id="IPR006083">
    <property type="entry name" value="PRK/URK"/>
</dbReference>
<evidence type="ECO:0000256" key="14">
    <source>
        <dbReference type="HAMAP-Rule" id="MF_00215"/>
    </source>
</evidence>
<dbReference type="GO" id="GO:0015937">
    <property type="term" value="P:coenzyme A biosynthetic process"/>
    <property type="evidence" value="ECO:0007669"/>
    <property type="project" value="UniProtKB-UniRule"/>
</dbReference>
<evidence type="ECO:0000256" key="13">
    <source>
        <dbReference type="ARBA" id="ARBA00032866"/>
    </source>
</evidence>
<keyword evidence="12 14" id="KW-0173">Coenzyme A biosynthesis</keyword>
<dbReference type="GO" id="GO:0004594">
    <property type="term" value="F:pantothenate kinase activity"/>
    <property type="evidence" value="ECO:0007669"/>
    <property type="project" value="UniProtKB-UniRule"/>
</dbReference>
<dbReference type="CDD" id="cd02025">
    <property type="entry name" value="PanK"/>
    <property type="match status" value="1"/>
</dbReference>
<evidence type="ECO:0000256" key="3">
    <source>
        <dbReference type="ARBA" id="ARBA00005225"/>
    </source>
</evidence>
<dbReference type="UniPathway" id="UPA00241">
    <property type="reaction ID" value="UER00352"/>
</dbReference>
<evidence type="ECO:0000256" key="15">
    <source>
        <dbReference type="RuleBase" id="RU003530"/>
    </source>
</evidence>
<comment type="similarity">
    <text evidence="4 14 15">Belongs to the prokaryotic pantothenate kinase family.</text>
</comment>
<dbReference type="RefSeq" id="WP_013490720.1">
    <property type="nucleotide sequence ID" value="NC_014829.1"/>
</dbReference>
<feature type="domain" description="Phosphoribulokinase/uridine kinase" evidence="16">
    <location>
        <begin position="87"/>
        <end position="241"/>
    </location>
</feature>
<proteinExistence type="inferred from homology"/>
<dbReference type="AlphaFoldDB" id="E6TY75"/>
<dbReference type="SUPFAM" id="SSF52540">
    <property type="entry name" value="P-loop containing nucleoside triphosphate hydrolases"/>
    <property type="match status" value="1"/>
</dbReference>
<gene>
    <name evidence="14" type="primary">coaA</name>
    <name evidence="17" type="ordered locus">Bcell_4167</name>
</gene>
<dbReference type="Gene3D" id="3.40.50.300">
    <property type="entry name" value="P-loop containing nucleotide triphosphate hydrolases"/>
    <property type="match status" value="1"/>
</dbReference>
<keyword evidence="8 14" id="KW-0808">Transferase</keyword>
<evidence type="ECO:0000259" key="16">
    <source>
        <dbReference type="Pfam" id="PF00485"/>
    </source>
</evidence>
<dbReference type="Proteomes" id="UP000001401">
    <property type="component" value="Chromosome"/>
</dbReference>
<evidence type="ECO:0000256" key="1">
    <source>
        <dbReference type="ARBA" id="ARBA00001206"/>
    </source>
</evidence>
<evidence type="ECO:0000313" key="18">
    <source>
        <dbReference type="Proteomes" id="UP000001401"/>
    </source>
</evidence>
<evidence type="ECO:0000256" key="10">
    <source>
        <dbReference type="ARBA" id="ARBA00022777"/>
    </source>
</evidence>
<evidence type="ECO:0000256" key="4">
    <source>
        <dbReference type="ARBA" id="ARBA00006087"/>
    </source>
</evidence>
<dbReference type="PIRSF" id="PIRSF000545">
    <property type="entry name" value="Pantothenate_kin"/>
    <property type="match status" value="1"/>
</dbReference>
<dbReference type="OrthoDB" id="1550976at2"/>
<dbReference type="HAMAP" id="MF_00215">
    <property type="entry name" value="Pantothen_kinase_1"/>
    <property type="match status" value="1"/>
</dbReference>
<comment type="subcellular location">
    <subcellularLocation>
        <location evidence="2 14 15">Cytoplasm</location>
    </subcellularLocation>
</comment>
<dbReference type="KEGG" id="bco:Bcell_4167"/>
<name>E6TY75_EVAC2</name>
<evidence type="ECO:0000256" key="12">
    <source>
        <dbReference type="ARBA" id="ARBA00022993"/>
    </source>
</evidence>
<evidence type="ECO:0000256" key="11">
    <source>
        <dbReference type="ARBA" id="ARBA00022840"/>
    </source>
</evidence>
<dbReference type="GO" id="GO:0005524">
    <property type="term" value="F:ATP binding"/>
    <property type="evidence" value="ECO:0007669"/>
    <property type="project" value="UniProtKB-UniRule"/>
</dbReference>
<dbReference type="STRING" id="649639.Bcell_4167"/>
<dbReference type="Pfam" id="PF00485">
    <property type="entry name" value="PRK"/>
    <property type="match status" value="1"/>
</dbReference>
<comment type="pathway">
    <text evidence="3 14 15">Cofactor biosynthesis; coenzyme A biosynthesis; CoA from (R)-pantothenate: step 1/5.</text>
</comment>
<accession>E6TY75</accession>
<evidence type="ECO:0000256" key="8">
    <source>
        <dbReference type="ARBA" id="ARBA00022679"/>
    </source>
</evidence>
<keyword evidence="11 14" id="KW-0067">ATP-binding</keyword>
<evidence type="ECO:0000256" key="2">
    <source>
        <dbReference type="ARBA" id="ARBA00004496"/>
    </source>
</evidence>
<evidence type="ECO:0000256" key="9">
    <source>
        <dbReference type="ARBA" id="ARBA00022741"/>
    </source>
</evidence>
<evidence type="ECO:0000256" key="5">
    <source>
        <dbReference type="ARBA" id="ARBA00012102"/>
    </source>
</evidence>
<dbReference type="PANTHER" id="PTHR10285">
    <property type="entry name" value="URIDINE KINASE"/>
    <property type="match status" value="1"/>
</dbReference>
<dbReference type="GO" id="GO:0005737">
    <property type="term" value="C:cytoplasm"/>
    <property type="evidence" value="ECO:0007669"/>
    <property type="project" value="UniProtKB-SubCell"/>
</dbReference>
<evidence type="ECO:0000256" key="7">
    <source>
        <dbReference type="ARBA" id="ARBA00022490"/>
    </source>
</evidence>
<dbReference type="HOGENOM" id="CLU_053818_1_1_9"/>
<dbReference type="EC" id="2.7.1.33" evidence="5 14"/>
<keyword evidence="9 14" id="KW-0547">Nucleotide-binding</keyword>
<keyword evidence="10 14" id="KW-0418">Kinase</keyword>
<dbReference type="InterPro" id="IPR004566">
    <property type="entry name" value="PanK"/>
</dbReference>
<evidence type="ECO:0000313" key="17">
    <source>
        <dbReference type="EMBL" id="ADU32394.1"/>
    </source>
</evidence>
<reference evidence="17 18" key="1">
    <citation type="submission" date="2010-12" db="EMBL/GenBank/DDBJ databases">
        <title>Complete sequence of Bacillus cellulosilyticus DSM 2522.</title>
        <authorList>
            <consortium name="US DOE Joint Genome Institute"/>
            <person name="Lucas S."/>
            <person name="Copeland A."/>
            <person name="Lapidus A."/>
            <person name="Cheng J.-F."/>
            <person name="Bruce D."/>
            <person name="Goodwin L."/>
            <person name="Pitluck S."/>
            <person name="Chertkov O."/>
            <person name="Detter J.C."/>
            <person name="Han C."/>
            <person name="Tapia R."/>
            <person name="Land M."/>
            <person name="Hauser L."/>
            <person name="Jeffries C."/>
            <person name="Kyrpides N."/>
            <person name="Ivanova N."/>
            <person name="Mikhailova N."/>
            <person name="Brumm P."/>
            <person name="Mead D."/>
            <person name="Woyke T."/>
        </authorList>
    </citation>
    <scope>NUCLEOTIDE SEQUENCE [LARGE SCALE GENOMIC DNA]</scope>
    <source>
        <strain evidence="18">ATCC 21833 / DSM 2522 / FERM P-1141 / JCM 9156 / N-4</strain>
    </source>
</reference>
<comment type="catalytic activity">
    <reaction evidence="1 14 15">
        <text>(R)-pantothenate + ATP = (R)-4'-phosphopantothenate + ADP + H(+)</text>
        <dbReference type="Rhea" id="RHEA:16373"/>
        <dbReference type="ChEBI" id="CHEBI:10986"/>
        <dbReference type="ChEBI" id="CHEBI:15378"/>
        <dbReference type="ChEBI" id="CHEBI:29032"/>
        <dbReference type="ChEBI" id="CHEBI:30616"/>
        <dbReference type="ChEBI" id="CHEBI:456216"/>
        <dbReference type="EC" id="2.7.1.33"/>
    </reaction>
</comment>
<sequence length="315" mass="36498">MKNQDFTPYIEFDRDEWAKLRSTAPMTMTEKEIEELKGLNDVLNLEEVEDIYLPLSRLLYLHAKATRELYDSRNTFLRTKIKKVPYIIGIAGSVAVGKSTMARVLKTLLSRWPKQPKVDLLTTDGFLYPNAVLEKRGIMDKKGFPESYDIGKLLEVLSELKSGKESVSAPIYSHITYDVINGKEQIIENPDILIVEGINVLQPPKRLDKKAVDQISVSDFFDFSIYVDAAEENIFQWYVERFKILKDTAFRHEHSYFKKFAGIDDKEAYEMAKSIWDTINKVNLHENILPTRYRSDLILSKGDHHLVESIKMRKI</sequence>
<dbReference type="eggNOG" id="COG1072">
    <property type="taxonomic scope" value="Bacteria"/>
</dbReference>